<dbReference type="InterPro" id="IPR002925">
    <property type="entry name" value="Dienelactn_hydro"/>
</dbReference>
<feature type="domain" description="Dienelactone hydrolase" evidence="1">
    <location>
        <begin position="15"/>
        <end position="245"/>
    </location>
</feature>
<dbReference type="EMBL" id="JASXSZ010000004">
    <property type="protein sequence ID" value="MDL9980562.1"/>
    <property type="molecule type" value="Genomic_DNA"/>
</dbReference>
<dbReference type="PANTHER" id="PTHR46623">
    <property type="entry name" value="CARBOXYMETHYLENEBUTENOLIDASE-RELATED"/>
    <property type="match status" value="1"/>
</dbReference>
<comment type="caution">
    <text evidence="2">The sequence shown here is derived from an EMBL/GenBank/DDBJ whole genome shotgun (WGS) entry which is preliminary data.</text>
</comment>
<evidence type="ECO:0000313" key="3">
    <source>
        <dbReference type="Proteomes" id="UP001235064"/>
    </source>
</evidence>
<organism evidence="2 3">
    <name type="scientific">Microbacterium candidum</name>
    <dbReference type="NCBI Taxonomy" id="3041922"/>
    <lineage>
        <taxon>Bacteria</taxon>
        <taxon>Bacillati</taxon>
        <taxon>Actinomycetota</taxon>
        <taxon>Actinomycetes</taxon>
        <taxon>Micrococcales</taxon>
        <taxon>Microbacteriaceae</taxon>
        <taxon>Microbacterium</taxon>
    </lineage>
</organism>
<proteinExistence type="predicted"/>
<dbReference type="InterPro" id="IPR051049">
    <property type="entry name" value="Dienelactone_hydrolase-like"/>
</dbReference>
<dbReference type="GO" id="GO:0016787">
    <property type="term" value="F:hydrolase activity"/>
    <property type="evidence" value="ECO:0007669"/>
    <property type="project" value="UniProtKB-KW"/>
</dbReference>
<dbReference type="PANTHER" id="PTHR46623:SF6">
    <property type="entry name" value="ALPHA_BETA-HYDROLASES SUPERFAMILY PROTEIN"/>
    <property type="match status" value="1"/>
</dbReference>
<keyword evidence="2" id="KW-0378">Hydrolase</keyword>
<evidence type="ECO:0000313" key="2">
    <source>
        <dbReference type="EMBL" id="MDL9980562.1"/>
    </source>
</evidence>
<name>A0ABT7N1H5_9MICO</name>
<dbReference type="Proteomes" id="UP001235064">
    <property type="component" value="Unassembled WGS sequence"/>
</dbReference>
<dbReference type="InterPro" id="IPR029058">
    <property type="entry name" value="AB_hydrolase_fold"/>
</dbReference>
<accession>A0ABT7N1H5</accession>
<dbReference type="RefSeq" id="WP_286289508.1">
    <property type="nucleotide sequence ID" value="NZ_JASXSZ010000004.1"/>
</dbReference>
<gene>
    <name evidence="2" type="ORF">QSV35_14560</name>
</gene>
<dbReference type="SUPFAM" id="SSF53474">
    <property type="entry name" value="alpha/beta-Hydrolases"/>
    <property type="match status" value="1"/>
</dbReference>
<evidence type="ECO:0000259" key="1">
    <source>
        <dbReference type="Pfam" id="PF01738"/>
    </source>
</evidence>
<keyword evidence="3" id="KW-1185">Reference proteome</keyword>
<sequence length="251" mass="26839">MNETIAFEAPDGTAFDVYVARPAGVPRGGIVLVHEIWGLVAHTRDVADRFAAQGYLVAAPDILSHAGVAPALGAELFALTNDPDEEVRVAAQPRMRDAMTGVRAPAYAEWGIGALRAVVDWLEGQDGASGRIGAVGFCFGGTYVYLLAASDDRIRAAVPFYGAAPSPELIPDISGAVLAFYGQNDPSLIDALPDVRETMTRAGVDFETVVYPEAGHAFFNDRGRRYRAGEAADAWQRTLTFFGEHLDPVDV</sequence>
<dbReference type="Gene3D" id="3.40.50.1820">
    <property type="entry name" value="alpha/beta hydrolase"/>
    <property type="match status" value="1"/>
</dbReference>
<dbReference type="Pfam" id="PF01738">
    <property type="entry name" value="DLH"/>
    <property type="match status" value="1"/>
</dbReference>
<reference evidence="2 3" key="1">
    <citation type="submission" date="2023-06" db="EMBL/GenBank/DDBJ databases">
        <title>Microbacterium sp. nov., isolated from a waste landfill.</title>
        <authorList>
            <person name="Wen W."/>
        </authorList>
    </citation>
    <scope>NUCLEOTIDE SEQUENCE [LARGE SCALE GENOMIC DNA]</scope>
    <source>
        <strain evidence="2 3">ASV49</strain>
    </source>
</reference>
<protein>
    <submittedName>
        <fullName evidence="2">Dienelactone hydrolase family protein</fullName>
    </submittedName>
</protein>